<dbReference type="AlphaFoldDB" id="A0A182MPT3"/>
<evidence type="ECO:0000313" key="3">
    <source>
        <dbReference type="Proteomes" id="UP000075883"/>
    </source>
</evidence>
<protein>
    <submittedName>
        <fullName evidence="2">Uncharacterized protein</fullName>
    </submittedName>
</protein>
<evidence type="ECO:0000313" key="2">
    <source>
        <dbReference type="EnsemblMetazoa" id="ACUA023382-PA"/>
    </source>
</evidence>
<dbReference type="EMBL" id="AXCM01017595">
    <property type="status" value="NOT_ANNOTATED_CDS"/>
    <property type="molecule type" value="Genomic_DNA"/>
</dbReference>
<name>A0A182MPT3_9DIPT</name>
<sequence length="121" mass="12431">MTFPCGVAQQLPSPVNTNGGGGDQDTGLDDFSSSRHSCALSLKKLVATTVAEGELNGPANQISPESLVVWPSSVGPAPLVRRMPAGVSWPETLAAQGESGTNCTQASINRPVSHLLSAHIP</sequence>
<dbReference type="Proteomes" id="UP000075883">
    <property type="component" value="Unassembled WGS sequence"/>
</dbReference>
<reference evidence="2" key="2">
    <citation type="submission" date="2020-05" db="UniProtKB">
        <authorList>
            <consortium name="EnsemblMetazoa"/>
        </authorList>
    </citation>
    <scope>IDENTIFICATION</scope>
    <source>
        <strain evidence="2">A-37</strain>
    </source>
</reference>
<organism evidence="2 3">
    <name type="scientific">Anopheles culicifacies</name>
    <dbReference type="NCBI Taxonomy" id="139723"/>
    <lineage>
        <taxon>Eukaryota</taxon>
        <taxon>Metazoa</taxon>
        <taxon>Ecdysozoa</taxon>
        <taxon>Arthropoda</taxon>
        <taxon>Hexapoda</taxon>
        <taxon>Insecta</taxon>
        <taxon>Pterygota</taxon>
        <taxon>Neoptera</taxon>
        <taxon>Endopterygota</taxon>
        <taxon>Diptera</taxon>
        <taxon>Nematocera</taxon>
        <taxon>Culicoidea</taxon>
        <taxon>Culicidae</taxon>
        <taxon>Anophelinae</taxon>
        <taxon>Anopheles</taxon>
        <taxon>culicifacies species complex</taxon>
    </lineage>
</organism>
<dbReference type="EnsemblMetazoa" id="ACUA023382-RA">
    <property type="protein sequence ID" value="ACUA023382-PA"/>
    <property type="gene ID" value="ACUA023382"/>
</dbReference>
<keyword evidence="3" id="KW-1185">Reference proteome</keyword>
<dbReference type="VEuPathDB" id="VectorBase:ACUA023382"/>
<evidence type="ECO:0000256" key="1">
    <source>
        <dbReference type="SAM" id="MobiDB-lite"/>
    </source>
</evidence>
<feature type="region of interest" description="Disordered" evidence="1">
    <location>
        <begin position="1"/>
        <end position="33"/>
    </location>
</feature>
<proteinExistence type="predicted"/>
<accession>A0A182MPT3</accession>
<reference evidence="3" key="1">
    <citation type="submission" date="2013-09" db="EMBL/GenBank/DDBJ databases">
        <title>The Genome Sequence of Anopheles culicifacies species A.</title>
        <authorList>
            <consortium name="The Broad Institute Genomics Platform"/>
            <person name="Neafsey D.E."/>
            <person name="Besansky N."/>
            <person name="Howell P."/>
            <person name="Walton C."/>
            <person name="Young S.K."/>
            <person name="Zeng Q."/>
            <person name="Gargeya S."/>
            <person name="Fitzgerald M."/>
            <person name="Haas B."/>
            <person name="Abouelleil A."/>
            <person name="Allen A.W."/>
            <person name="Alvarado L."/>
            <person name="Arachchi H.M."/>
            <person name="Berlin A.M."/>
            <person name="Chapman S.B."/>
            <person name="Gainer-Dewar J."/>
            <person name="Goldberg J."/>
            <person name="Griggs A."/>
            <person name="Gujja S."/>
            <person name="Hansen M."/>
            <person name="Howarth C."/>
            <person name="Imamovic A."/>
            <person name="Ireland A."/>
            <person name="Larimer J."/>
            <person name="McCowan C."/>
            <person name="Murphy C."/>
            <person name="Pearson M."/>
            <person name="Poon T.W."/>
            <person name="Priest M."/>
            <person name="Roberts A."/>
            <person name="Saif S."/>
            <person name="Shea T."/>
            <person name="Sisk P."/>
            <person name="Sykes S."/>
            <person name="Wortman J."/>
            <person name="Nusbaum C."/>
            <person name="Birren B."/>
        </authorList>
    </citation>
    <scope>NUCLEOTIDE SEQUENCE [LARGE SCALE GENOMIC DNA]</scope>
    <source>
        <strain evidence="3">A-37</strain>
    </source>
</reference>